<evidence type="ECO:0000259" key="1">
    <source>
        <dbReference type="Pfam" id="PF17906"/>
    </source>
</evidence>
<dbReference type="Proteomes" id="UP000502823">
    <property type="component" value="Unassembled WGS sequence"/>
</dbReference>
<dbReference type="InParanoid" id="A0A6L2Q1J8"/>
<name>A0A6L2Q1J8_COPFO</name>
<dbReference type="OrthoDB" id="616263at2759"/>
<evidence type="ECO:0000313" key="3">
    <source>
        <dbReference type="Proteomes" id="UP000502823"/>
    </source>
</evidence>
<dbReference type="InterPro" id="IPR041426">
    <property type="entry name" value="Mos1_HTH"/>
</dbReference>
<dbReference type="PANTHER" id="PTHR46060">
    <property type="entry name" value="MARINER MOS1 TRANSPOSASE-LIKE PROTEIN"/>
    <property type="match status" value="1"/>
</dbReference>
<dbReference type="Gene3D" id="1.10.10.1450">
    <property type="match status" value="1"/>
</dbReference>
<sequence length="235" mass="27044">MLVDSGAAVLVQILQDRSAMSVFSSLKYEGYSEINLQWAVKKNKKEGKIFYFIQKLATYHDTSFCIPTSKKVAAKCKICAVIRFLQAEGHSAAEICRRISVVYGPNFMSDTYVREWCRKFRNGRTDIHDEGGQGRPCLVTDDLVQHVDKLVCKQCRFTISELSLEFPQVSQKVLYEIATKKRGYHKFCARWVLSSHAATFFDVGIQKFLSHYDKCLNLEDDYVEKWPTYVANFCI</sequence>
<dbReference type="InterPro" id="IPR052709">
    <property type="entry name" value="Transposase-MT_Hybrid"/>
</dbReference>
<evidence type="ECO:0000313" key="2">
    <source>
        <dbReference type="EMBL" id="GFG37382.1"/>
    </source>
</evidence>
<gene>
    <name evidence="2" type="ORF">Cfor_11189</name>
</gene>
<dbReference type="Pfam" id="PF17906">
    <property type="entry name" value="HTH_48"/>
    <property type="match status" value="1"/>
</dbReference>
<organism evidence="2 3">
    <name type="scientific">Coptotermes formosanus</name>
    <name type="common">Formosan subterranean termite</name>
    <dbReference type="NCBI Taxonomy" id="36987"/>
    <lineage>
        <taxon>Eukaryota</taxon>
        <taxon>Metazoa</taxon>
        <taxon>Ecdysozoa</taxon>
        <taxon>Arthropoda</taxon>
        <taxon>Hexapoda</taxon>
        <taxon>Insecta</taxon>
        <taxon>Pterygota</taxon>
        <taxon>Neoptera</taxon>
        <taxon>Polyneoptera</taxon>
        <taxon>Dictyoptera</taxon>
        <taxon>Blattodea</taxon>
        <taxon>Blattoidea</taxon>
        <taxon>Termitoidae</taxon>
        <taxon>Rhinotermitidae</taxon>
        <taxon>Coptotermes</taxon>
    </lineage>
</organism>
<dbReference type="PANTHER" id="PTHR46060:SF1">
    <property type="entry name" value="MARINER MOS1 TRANSPOSASE-LIKE PROTEIN"/>
    <property type="match status" value="1"/>
</dbReference>
<proteinExistence type="predicted"/>
<dbReference type="EMBL" id="BLKM01000692">
    <property type="protein sequence ID" value="GFG37382.1"/>
    <property type="molecule type" value="Genomic_DNA"/>
</dbReference>
<reference evidence="3" key="1">
    <citation type="submission" date="2020-01" db="EMBL/GenBank/DDBJ databases">
        <title>Draft genome sequence of the Termite Coptotermes fromosanus.</title>
        <authorList>
            <person name="Itakura S."/>
            <person name="Yosikawa Y."/>
            <person name="Umezawa K."/>
        </authorList>
    </citation>
    <scope>NUCLEOTIDE SEQUENCE [LARGE SCALE GENOMIC DNA]</scope>
</reference>
<feature type="domain" description="Mos1 transposase HTH" evidence="1">
    <location>
        <begin position="77"/>
        <end position="123"/>
    </location>
</feature>
<dbReference type="AlphaFoldDB" id="A0A6L2Q1J8"/>
<comment type="caution">
    <text evidence="2">The sequence shown here is derived from an EMBL/GenBank/DDBJ whole genome shotgun (WGS) entry which is preliminary data.</text>
</comment>
<accession>A0A6L2Q1J8</accession>
<keyword evidence="3" id="KW-1185">Reference proteome</keyword>
<protein>
    <recommendedName>
        <fullName evidence="1">Mos1 transposase HTH domain-containing protein</fullName>
    </recommendedName>
</protein>